<evidence type="ECO:0000313" key="3">
    <source>
        <dbReference type="EMBL" id="PIA43189.1"/>
    </source>
</evidence>
<evidence type="ECO:0008006" key="5">
    <source>
        <dbReference type="Google" id="ProtNLM"/>
    </source>
</evidence>
<keyword evidence="2" id="KW-0812">Transmembrane</keyword>
<gene>
    <name evidence="3" type="ORF">AQUCO_02000553v1</name>
</gene>
<name>A0A2G5DI39_AQUCA</name>
<keyword evidence="2" id="KW-1133">Transmembrane helix</keyword>
<evidence type="ECO:0000256" key="2">
    <source>
        <dbReference type="SAM" id="Phobius"/>
    </source>
</evidence>
<keyword evidence="4" id="KW-1185">Reference proteome</keyword>
<reference evidence="3 4" key="1">
    <citation type="submission" date="2017-09" db="EMBL/GenBank/DDBJ databases">
        <title>WGS assembly of Aquilegia coerulea Goldsmith.</title>
        <authorList>
            <person name="Hodges S."/>
            <person name="Kramer E."/>
            <person name="Nordborg M."/>
            <person name="Tomkins J."/>
            <person name="Borevitz J."/>
            <person name="Derieg N."/>
            <person name="Yan J."/>
            <person name="Mihaltcheva S."/>
            <person name="Hayes R.D."/>
            <person name="Rokhsar D."/>
        </authorList>
    </citation>
    <scope>NUCLEOTIDE SEQUENCE [LARGE SCALE GENOMIC DNA]</scope>
    <source>
        <strain evidence="4">cv. Goldsmith</strain>
    </source>
</reference>
<dbReference type="FunCoup" id="A0A2G5DI39">
    <property type="interactions" value="212"/>
</dbReference>
<dbReference type="Proteomes" id="UP000230069">
    <property type="component" value="Unassembled WGS sequence"/>
</dbReference>
<evidence type="ECO:0000313" key="4">
    <source>
        <dbReference type="Proteomes" id="UP000230069"/>
    </source>
</evidence>
<protein>
    <recommendedName>
        <fullName evidence="5">Transmembrane protein</fullName>
    </recommendedName>
</protein>
<dbReference type="STRING" id="218851.A0A2G5DI39"/>
<dbReference type="EMBL" id="KZ305037">
    <property type="protein sequence ID" value="PIA43189.1"/>
    <property type="molecule type" value="Genomic_DNA"/>
</dbReference>
<dbReference type="AlphaFoldDB" id="A0A2G5DI39"/>
<accession>A0A2G5DI39</accession>
<keyword evidence="2" id="KW-0472">Membrane</keyword>
<feature type="transmembrane region" description="Helical" evidence="2">
    <location>
        <begin position="48"/>
        <end position="72"/>
    </location>
</feature>
<dbReference type="OrthoDB" id="1726667at2759"/>
<feature type="compositionally biased region" description="Low complexity" evidence="1">
    <location>
        <begin position="21"/>
        <end position="31"/>
    </location>
</feature>
<sequence>MEGFIKGVQSFAKESKDSMEKASSSSYSSPSVTIDHSGVLVQRTYGRMVSLGTCSKLCAVGFIAGVVVGYTLKARVRRWAAKVLKRIRDD</sequence>
<proteinExistence type="predicted"/>
<dbReference type="InParanoid" id="A0A2G5DI39"/>
<evidence type="ECO:0000256" key="1">
    <source>
        <dbReference type="SAM" id="MobiDB-lite"/>
    </source>
</evidence>
<feature type="region of interest" description="Disordered" evidence="1">
    <location>
        <begin position="12"/>
        <end position="32"/>
    </location>
</feature>
<organism evidence="3 4">
    <name type="scientific">Aquilegia coerulea</name>
    <name type="common">Rocky mountain columbine</name>
    <dbReference type="NCBI Taxonomy" id="218851"/>
    <lineage>
        <taxon>Eukaryota</taxon>
        <taxon>Viridiplantae</taxon>
        <taxon>Streptophyta</taxon>
        <taxon>Embryophyta</taxon>
        <taxon>Tracheophyta</taxon>
        <taxon>Spermatophyta</taxon>
        <taxon>Magnoliopsida</taxon>
        <taxon>Ranunculales</taxon>
        <taxon>Ranunculaceae</taxon>
        <taxon>Thalictroideae</taxon>
        <taxon>Aquilegia</taxon>
    </lineage>
</organism>